<evidence type="ECO:0000313" key="3">
    <source>
        <dbReference type="WBParaSite" id="ACRNAN_scaffold637.g8856.t1"/>
    </source>
</evidence>
<accession>A0A914E9Y0</accession>
<organism evidence="2 3">
    <name type="scientific">Acrobeloides nanus</name>
    <dbReference type="NCBI Taxonomy" id="290746"/>
    <lineage>
        <taxon>Eukaryota</taxon>
        <taxon>Metazoa</taxon>
        <taxon>Ecdysozoa</taxon>
        <taxon>Nematoda</taxon>
        <taxon>Chromadorea</taxon>
        <taxon>Rhabditida</taxon>
        <taxon>Tylenchina</taxon>
        <taxon>Cephalobomorpha</taxon>
        <taxon>Cephaloboidea</taxon>
        <taxon>Cephalobidae</taxon>
        <taxon>Acrobeloides</taxon>
    </lineage>
</organism>
<proteinExistence type="predicted"/>
<protein>
    <submittedName>
        <fullName evidence="3">Uncharacterized protein</fullName>
    </submittedName>
</protein>
<evidence type="ECO:0000313" key="2">
    <source>
        <dbReference type="Proteomes" id="UP000887540"/>
    </source>
</evidence>
<evidence type="ECO:0000256" key="1">
    <source>
        <dbReference type="SAM" id="MobiDB-lite"/>
    </source>
</evidence>
<keyword evidence="2" id="KW-1185">Reference proteome</keyword>
<sequence>MNVAHGIHSITLRELRKLSPNITEDNRIPTINKNLSSIDPILLYAPDRKGPSDGKFMTDGMRTLDEVLSHMGDEAYDIKNSNTLERIVHAFHMEEAWAMVEQAYEKIRENPPNGQVCRCAMDIEQNGVLDKLRFIAMAIREPKLIYGDKKGVFKSVKKGNHMGKMPAYTYQFRKSQGNNQEKPAYTYQFRKSQENIHEKPAFIQHVNQNDMTQNSEKPAYTYQWRKHLKQSDGDKKGVFRSVKKGNHKGKMPAYTYQFRKSQENNQEKPAYAYQSRKSQENSQKKPAFIHHVNQNDMTQNSEKSAYTYQWRKHLEQPDDLNNIAFDQQLNKNTIFAEPKESLYPYRFKRYIDGLENNQEKHLPAYYFPFANQFKKIIKSNRKVQKDSLPAYYFPFTNQLKTMKKSQSENSTFKDQNQVLNQDNLLLRKDQSMPHFVGVNAWKTWKHISEMKPQEHVDAALFLYCALN</sequence>
<name>A0A914E9Y0_9BILA</name>
<dbReference type="Proteomes" id="UP000887540">
    <property type="component" value="Unplaced"/>
</dbReference>
<dbReference type="WBParaSite" id="ACRNAN_scaffold637.g8856.t1">
    <property type="protein sequence ID" value="ACRNAN_scaffold637.g8856.t1"/>
    <property type="gene ID" value="ACRNAN_scaffold637.g8856"/>
</dbReference>
<feature type="region of interest" description="Disordered" evidence="1">
    <location>
        <begin position="260"/>
        <end position="283"/>
    </location>
</feature>
<dbReference type="AlphaFoldDB" id="A0A914E9Y0"/>
<reference evidence="3" key="1">
    <citation type="submission" date="2022-11" db="UniProtKB">
        <authorList>
            <consortium name="WormBaseParasite"/>
        </authorList>
    </citation>
    <scope>IDENTIFICATION</scope>
</reference>